<proteinExistence type="predicted"/>
<dbReference type="SUPFAM" id="SSF53098">
    <property type="entry name" value="Ribonuclease H-like"/>
    <property type="match status" value="1"/>
</dbReference>
<sequence>MKPEKDWPQEFNAIECGIAVMTVLEPKVEEDGIKLCRRLFPLENFSTLSRLVRRTAAVHACCCRDEISTPWKCAPDNHKKIINSFIVNPGEYDAALKISMNVPGPIYVQKPRFLWTNYSDRWTMTGKRWGAIFTCLVTRGIHLEVTHGLSTDEALKAFSRFIDIRGLPFAIYSDNETNFVGASRR</sequence>
<evidence type="ECO:0000313" key="2">
    <source>
        <dbReference type="Proteomes" id="UP001235939"/>
    </source>
</evidence>
<organism evidence="1 2">
    <name type="scientific">Cordylochernes scorpioides</name>
    <dbReference type="NCBI Taxonomy" id="51811"/>
    <lineage>
        <taxon>Eukaryota</taxon>
        <taxon>Metazoa</taxon>
        <taxon>Ecdysozoa</taxon>
        <taxon>Arthropoda</taxon>
        <taxon>Chelicerata</taxon>
        <taxon>Arachnida</taxon>
        <taxon>Pseudoscorpiones</taxon>
        <taxon>Cheliferoidea</taxon>
        <taxon>Chernetidae</taxon>
        <taxon>Cordylochernes</taxon>
    </lineage>
</organism>
<dbReference type="InterPro" id="IPR012337">
    <property type="entry name" value="RNaseH-like_sf"/>
</dbReference>
<dbReference type="PANTHER" id="PTHR47331:SF2">
    <property type="match status" value="1"/>
</dbReference>
<evidence type="ECO:0000313" key="1">
    <source>
        <dbReference type="EMBL" id="UYV74040.1"/>
    </source>
</evidence>
<reference evidence="1 2" key="1">
    <citation type="submission" date="2022-01" db="EMBL/GenBank/DDBJ databases">
        <title>A chromosomal length assembly of Cordylochernes scorpioides.</title>
        <authorList>
            <person name="Zeh D."/>
            <person name="Zeh J."/>
        </authorList>
    </citation>
    <scope>NUCLEOTIDE SEQUENCE [LARGE SCALE GENOMIC DNA]</scope>
    <source>
        <strain evidence="1">IN4F17</strain>
        <tissue evidence="1">Whole Body</tissue>
    </source>
</reference>
<accession>A0ABY6L3N5</accession>
<dbReference type="EMBL" id="CP092873">
    <property type="protein sequence ID" value="UYV74040.1"/>
    <property type="molecule type" value="Genomic_DNA"/>
</dbReference>
<protein>
    <recommendedName>
        <fullName evidence="3">Integrase catalytic domain-containing protein</fullName>
    </recommendedName>
</protein>
<keyword evidence="2" id="KW-1185">Reference proteome</keyword>
<name>A0ABY6L3N5_9ARAC</name>
<evidence type="ECO:0008006" key="3">
    <source>
        <dbReference type="Google" id="ProtNLM"/>
    </source>
</evidence>
<dbReference type="PANTHER" id="PTHR47331">
    <property type="entry name" value="PHD-TYPE DOMAIN-CONTAINING PROTEIN"/>
    <property type="match status" value="1"/>
</dbReference>
<dbReference type="Gene3D" id="3.30.420.10">
    <property type="entry name" value="Ribonuclease H-like superfamily/Ribonuclease H"/>
    <property type="match status" value="1"/>
</dbReference>
<dbReference type="InterPro" id="IPR036397">
    <property type="entry name" value="RNaseH_sf"/>
</dbReference>
<dbReference type="Proteomes" id="UP001235939">
    <property type="component" value="Chromosome 11"/>
</dbReference>
<gene>
    <name evidence="1" type="ORF">LAZ67_11001925</name>
</gene>